<reference evidence="11" key="1">
    <citation type="submission" date="2022-11" db="UniProtKB">
        <authorList>
            <consortium name="WormBaseParasite"/>
        </authorList>
    </citation>
    <scope>IDENTIFICATION</scope>
</reference>
<dbReference type="Pfam" id="PF00046">
    <property type="entry name" value="Homeodomain"/>
    <property type="match status" value="1"/>
</dbReference>
<dbReference type="SMART" id="SM00389">
    <property type="entry name" value="HOX"/>
    <property type="match status" value="1"/>
</dbReference>
<evidence type="ECO:0000256" key="8">
    <source>
        <dbReference type="SAM" id="MobiDB-lite"/>
    </source>
</evidence>
<keyword evidence="4 6" id="KW-0371">Homeobox</keyword>
<name>A0A914C5E0_9BILA</name>
<evidence type="ECO:0000256" key="7">
    <source>
        <dbReference type="RuleBase" id="RU000682"/>
    </source>
</evidence>
<dbReference type="InterPro" id="IPR017970">
    <property type="entry name" value="Homeobox_CS"/>
</dbReference>
<dbReference type="FunFam" id="1.10.10.60:FF:000679">
    <property type="entry name" value="Homeobox protein aristaless"/>
    <property type="match status" value="1"/>
</dbReference>
<accession>A0A914C5E0</accession>
<dbReference type="InterPro" id="IPR001356">
    <property type="entry name" value="HD"/>
</dbReference>
<dbReference type="GO" id="GO:0000978">
    <property type="term" value="F:RNA polymerase II cis-regulatory region sequence-specific DNA binding"/>
    <property type="evidence" value="ECO:0007669"/>
    <property type="project" value="TreeGrafter"/>
</dbReference>
<evidence type="ECO:0000259" key="9">
    <source>
        <dbReference type="PROSITE" id="PS50071"/>
    </source>
</evidence>
<organism evidence="10 11">
    <name type="scientific">Acrobeloides nanus</name>
    <dbReference type="NCBI Taxonomy" id="290746"/>
    <lineage>
        <taxon>Eukaryota</taxon>
        <taxon>Metazoa</taxon>
        <taxon>Ecdysozoa</taxon>
        <taxon>Nematoda</taxon>
        <taxon>Chromadorea</taxon>
        <taxon>Rhabditida</taxon>
        <taxon>Tylenchina</taxon>
        <taxon>Cephalobomorpha</taxon>
        <taxon>Cephaloboidea</taxon>
        <taxon>Cephalobidae</taxon>
        <taxon>Acrobeloides</taxon>
    </lineage>
</organism>
<evidence type="ECO:0000313" key="10">
    <source>
        <dbReference type="Proteomes" id="UP000887540"/>
    </source>
</evidence>
<dbReference type="PROSITE" id="PS00027">
    <property type="entry name" value="HOMEOBOX_1"/>
    <property type="match status" value="1"/>
</dbReference>
<keyword evidence="2" id="KW-0217">Developmental protein</keyword>
<comment type="subcellular location">
    <subcellularLocation>
        <location evidence="1 6 7">Nucleus</location>
    </subcellularLocation>
</comment>
<dbReference type="InterPro" id="IPR009057">
    <property type="entry name" value="Homeodomain-like_sf"/>
</dbReference>
<feature type="compositionally biased region" description="Low complexity" evidence="8">
    <location>
        <begin position="313"/>
        <end position="326"/>
    </location>
</feature>
<keyword evidence="5 6" id="KW-0539">Nucleus</keyword>
<dbReference type="AlphaFoldDB" id="A0A914C5E0"/>
<sequence>MVNPTPTTAFGAYGFPSAFAAAAAAQPSLGYGTSPMFNYLPASTATAIGTNSNTLTHNEYNRKNRRERTTFNRYQLEILENLFIVTHYPDVFQRENIATQIQLPEGRIQVWFKNRRAKHRQQTRQQELIKKSAESAASRSSSSGGSSTNSGASTSGVSSTSSITKKSESIVAQNPTSDTPPPAEPAHAIGRSDRESIEKPSMAPLPIGITDFMDPLKSKLSTYGGIKEEVRSEVEKDEEKLNGTLAAPGMPWFNAANASNWMNTAYPTAYNPYAAASSFNFYANAAAATNYYQNSPYDFTQANANSSYYPTLPATSNSSSNTASSPTQSYPSLLPQ</sequence>
<evidence type="ECO:0000256" key="5">
    <source>
        <dbReference type="ARBA" id="ARBA00023242"/>
    </source>
</evidence>
<dbReference type="Gene3D" id="1.10.10.60">
    <property type="entry name" value="Homeodomain-like"/>
    <property type="match status" value="1"/>
</dbReference>
<feature type="domain" description="Homeobox" evidence="9">
    <location>
        <begin position="62"/>
        <end position="122"/>
    </location>
</feature>
<feature type="region of interest" description="Disordered" evidence="8">
    <location>
        <begin position="116"/>
        <end position="205"/>
    </location>
</feature>
<feature type="DNA-binding region" description="Homeobox" evidence="6">
    <location>
        <begin position="64"/>
        <end position="123"/>
    </location>
</feature>
<protein>
    <submittedName>
        <fullName evidence="11">Homeobox domain-containing protein</fullName>
    </submittedName>
</protein>
<dbReference type="Proteomes" id="UP000887540">
    <property type="component" value="Unplaced"/>
</dbReference>
<evidence type="ECO:0000256" key="6">
    <source>
        <dbReference type="PROSITE-ProRule" id="PRU00108"/>
    </source>
</evidence>
<evidence type="ECO:0000256" key="4">
    <source>
        <dbReference type="ARBA" id="ARBA00023155"/>
    </source>
</evidence>
<evidence type="ECO:0000256" key="2">
    <source>
        <dbReference type="ARBA" id="ARBA00022473"/>
    </source>
</evidence>
<dbReference type="SUPFAM" id="SSF46689">
    <property type="entry name" value="Homeodomain-like"/>
    <property type="match status" value="1"/>
</dbReference>
<keyword evidence="3 6" id="KW-0238">DNA-binding</keyword>
<dbReference type="GO" id="GO:0030182">
    <property type="term" value="P:neuron differentiation"/>
    <property type="evidence" value="ECO:0007669"/>
    <property type="project" value="UniProtKB-ARBA"/>
</dbReference>
<dbReference type="GO" id="GO:0000981">
    <property type="term" value="F:DNA-binding transcription factor activity, RNA polymerase II-specific"/>
    <property type="evidence" value="ECO:0007669"/>
    <property type="project" value="InterPro"/>
</dbReference>
<feature type="region of interest" description="Disordered" evidence="8">
    <location>
        <begin position="310"/>
        <end position="336"/>
    </location>
</feature>
<evidence type="ECO:0000313" key="11">
    <source>
        <dbReference type="WBParaSite" id="ACRNAN_Path_332.g1274.t1"/>
    </source>
</evidence>
<dbReference type="PANTHER" id="PTHR45793:SF5">
    <property type="entry name" value="HOMEOTIC PROTEIN OCELLILESS"/>
    <property type="match status" value="1"/>
</dbReference>
<dbReference type="WBParaSite" id="ACRNAN_Path_332.g1274.t1">
    <property type="protein sequence ID" value="ACRNAN_Path_332.g1274.t1"/>
    <property type="gene ID" value="ACRNAN_Path_332.g1274"/>
</dbReference>
<dbReference type="GO" id="GO:0005634">
    <property type="term" value="C:nucleus"/>
    <property type="evidence" value="ECO:0007669"/>
    <property type="project" value="UniProtKB-SubCell"/>
</dbReference>
<dbReference type="PANTHER" id="PTHR45793">
    <property type="entry name" value="HOMEOBOX PROTEIN"/>
    <property type="match status" value="1"/>
</dbReference>
<feature type="compositionally biased region" description="Low complexity" evidence="8">
    <location>
        <begin position="134"/>
        <end position="164"/>
    </location>
</feature>
<proteinExistence type="predicted"/>
<evidence type="ECO:0000256" key="1">
    <source>
        <dbReference type="ARBA" id="ARBA00004123"/>
    </source>
</evidence>
<feature type="compositionally biased region" description="Polar residues" evidence="8">
    <location>
        <begin position="327"/>
        <end position="336"/>
    </location>
</feature>
<dbReference type="CDD" id="cd00086">
    <property type="entry name" value="homeodomain"/>
    <property type="match status" value="1"/>
</dbReference>
<keyword evidence="10" id="KW-1185">Reference proteome</keyword>
<dbReference type="PROSITE" id="PS50071">
    <property type="entry name" value="HOMEOBOX_2"/>
    <property type="match status" value="1"/>
</dbReference>
<evidence type="ECO:0000256" key="3">
    <source>
        <dbReference type="ARBA" id="ARBA00023125"/>
    </source>
</evidence>